<protein>
    <submittedName>
        <fullName evidence="3">Uncharacterized protein</fullName>
    </submittedName>
</protein>
<evidence type="ECO:0000256" key="1">
    <source>
        <dbReference type="SAM" id="MobiDB-lite"/>
    </source>
</evidence>
<feature type="region of interest" description="Disordered" evidence="1">
    <location>
        <begin position="113"/>
        <end position="415"/>
    </location>
</feature>
<organism evidence="3">
    <name type="scientific">Pseudo-nitzschia australis</name>
    <dbReference type="NCBI Taxonomy" id="44445"/>
    <lineage>
        <taxon>Eukaryota</taxon>
        <taxon>Sar</taxon>
        <taxon>Stramenopiles</taxon>
        <taxon>Ochrophyta</taxon>
        <taxon>Bacillariophyta</taxon>
        <taxon>Bacillariophyceae</taxon>
        <taxon>Bacillariophycidae</taxon>
        <taxon>Bacillariales</taxon>
        <taxon>Bacillariaceae</taxon>
        <taxon>Pseudo-nitzschia</taxon>
    </lineage>
</organism>
<keyword evidence="2" id="KW-0812">Transmembrane</keyword>
<feature type="compositionally biased region" description="Basic residues" evidence="1">
    <location>
        <begin position="373"/>
        <end position="382"/>
    </location>
</feature>
<feature type="compositionally biased region" description="Low complexity" evidence="1">
    <location>
        <begin position="261"/>
        <end position="282"/>
    </location>
</feature>
<keyword evidence="2" id="KW-0472">Membrane</keyword>
<name>A0A7S4EGZ4_9STRA</name>
<dbReference type="EMBL" id="HBIX01007908">
    <property type="protein sequence ID" value="CAE0713386.1"/>
    <property type="molecule type" value="Transcribed_RNA"/>
</dbReference>
<feature type="compositionally biased region" description="Polar residues" evidence="1">
    <location>
        <begin position="347"/>
        <end position="356"/>
    </location>
</feature>
<evidence type="ECO:0000313" key="3">
    <source>
        <dbReference type="EMBL" id="CAE0713386.1"/>
    </source>
</evidence>
<gene>
    <name evidence="3" type="ORF">PAUS00366_LOCUS6138</name>
</gene>
<evidence type="ECO:0000256" key="2">
    <source>
        <dbReference type="SAM" id="Phobius"/>
    </source>
</evidence>
<reference evidence="3" key="1">
    <citation type="submission" date="2021-01" db="EMBL/GenBank/DDBJ databases">
        <authorList>
            <person name="Corre E."/>
            <person name="Pelletier E."/>
            <person name="Niang G."/>
            <person name="Scheremetjew M."/>
            <person name="Finn R."/>
            <person name="Kale V."/>
            <person name="Holt S."/>
            <person name="Cochrane G."/>
            <person name="Meng A."/>
            <person name="Brown T."/>
            <person name="Cohen L."/>
        </authorList>
    </citation>
    <scope>NUCLEOTIDE SEQUENCE</scope>
    <source>
        <strain evidence="3">10249 10 AB</strain>
    </source>
</reference>
<sequence>MTWRKHTNVETNTGTPRLGSKGCSLCYDRSIPEYLNAHVNESQTCADIHLQLAMLRYDNAMCAVGQDKYQELCCAKVTELGGKSMLGLVAGVVVAGFFLSKIFTIRKRRVEQKMESGESVELPRTVSLSSRSGSIGSNSVRSTRIGTSSASQSRSSRNGRSASRSRSSRSDTVDQQQEMLSSSWYVKMEDQTAKTPPRSSRHQSRPGEKPIVDYIVNGNRSRNTSRSRGRPESRSWWGRSSSRSRPKDIPETTRSTRDTRPTSTRSSRDVPTTSSRPPSKSRSGQHRSRSRPRDSRPESTRSSRGRPESTRPSRDRPMRSHSRARSSSQVRDRPESTRSSRDRPMRSHNQARSSSQVRDRPESTRSSRDRPMRSHSRARSRSRPRDTVDTRRQTGSRERSERREDYGPVLPSQVV</sequence>
<feature type="compositionally biased region" description="Low complexity" evidence="1">
    <location>
        <begin position="126"/>
        <end position="165"/>
    </location>
</feature>
<feature type="compositionally biased region" description="Basic and acidic residues" evidence="1">
    <location>
        <begin position="357"/>
        <end position="372"/>
    </location>
</feature>
<feature type="compositionally biased region" description="Polar residues" evidence="1">
    <location>
        <begin position="173"/>
        <end position="184"/>
    </location>
</feature>
<keyword evidence="2" id="KW-1133">Transmembrane helix</keyword>
<proteinExistence type="predicted"/>
<feature type="compositionally biased region" description="Basic and acidic residues" evidence="1">
    <location>
        <begin position="383"/>
        <end position="406"/>
    </location>
</feature>
<feature type="compositionally biased region" description="Basic and acidic residues" evidence="1">
    <location>
        <begin position="245"/>
        <end position="260"/>
    </location>
</feature>
<dbReference type="AlphaFoldDB" id="A0A7S4EGZ4"/>
<feature type="transmembrane region" description="Helical" evidence="2">
    <location>
        <begin position="85"/>
        <end position="104"/>
    </location>
</feature>
<feature type="compositionally biased region" description="Low complexity" evidence="1">
    <location>
        <begin position="234"/>
        <end position="243"/>
    </location>
</feature>
<feature type="compositionally biased region" description="Basic and acidic residues" evidence="1">
    <location>
        <begin position="330"/>
        <end position="345"/>
    </location>
</feature>
<feature type="compositionally biased region" description="Basic and acidic residues" evidence="1">
    <location>
        <begin position="291"/>
        <end position="318"/>
    </location>
</feature>
<accession>A0A7S4EGZ4</accession>